<proteinExistence type="predicted"/>
<feature type="region of interest" description="Disordered" evidence="1">
    <location>
        <begin position="415"/>
        <end position="434"/>
    </location>
</feature>
<evidence type="ECO:0000313" key="4">
    <source>
        <dbReference type="EMBL" id="QIB69289.1"/>
    </source>
</evidence>
<dbReference type="Proteomes" id="UP000466848">
    <property type="component" value="Chromosome"/>
</dbReference>
<dbReference type="InterPro" id="IPR051922">
    <property type="entry name" value="Bact_Sporulation_Assoc"/>
</dbReference>
<name>A0A858BVT1_9FIRM</name>
<reference evidence="4 5" key="1">
    <citation type="submission" date="2020-02" db="EMBL/GenBank/DDBJ databases">
        <authorList>
            <person name="Kim Y.B."/>
            <person name="Roh S.W."/>
        </authorList>
    </citation>
    <scope>NUCLEOTIDE SEQUENCE [LARGE SCALE GENOMIC DNA]</scope>
    <source>
        <strain evidence="4 5">DSM 103574</strain>
    </source>
</reference>
<organism evidence="4 5">
    <name type="scientific">Aminipila butyrica</name>
    <dbReference type="NCBI Taxonomy" id="433296"/>
    <lineage>
        <taxon>Bacteria</taxon>
        <taxon>Bacillati</taxon>
        <taxon>Bacillota</taxon>
        <taxon>Clostridia</taxon>
        <taxon>Peptostreptococcales</taxon>
        <taxon>Anaerovoracaceae</taxon>
        <taxon>Aminipila</taxon>
    </lineage>
</organism>
<dbReference type="AlphaFoldDB" id="A0A858BVT1"/>
<gene>
    <name evidence="4" type="ORF">Ami103574_08115</name>
</gene>
<dbReference type="InterPro" id="IPR013486">
    <property type="entry name" value="SpoIID/LytB"/>
</dbReference>
<evidence type="ECO:0000313" key="5">
    <source>
        <dbReference type="Proteomes" id="UP000466848"/>
    </source>
</evidence>
<feature type="chain" id="PRO_5043029330" evidence="2">
    <location>
        <begin position="27"/>
        <end position="481"/>
    </location>
</feature>
<keyword evidence="2" id="KW-0732">Signal</keyword>
<sequence length="481" mass="50933">MKINIKKILSTTLAAVVLLTASAVYNTGTAAASSMPEYIRIGLKYGSSSTSEYQIAFDSGLRLGVGSNDGFTELASFPDVKQVTLRLEGGVVQVLGVTSSGSTLQLNQDQAGANCLMPYSDNTGGHVTFNGSTYRGGILFNVTSGSLTIINLLSVEDYLYGVINAELSRTYPAEALKTQAVAARSYAICNLGNHKSYGFDLCSTTHCQVYKGVSDEYPETIQAVDETKGETIQYDGKTVSAFFYKNSGGYTLNSQDVWGGNVGYLKAVKDEYSPVYPWSQTYTFAELSSKLSAAGCSVGTVTNVAITGRNQSGAVGTIQFSGTGGTTTLQKDKIRTVLGSTAIKSTMFTISAEGSAQPNVNTNNDANTGKAYVLPQSRTTASQLPDSVYAINSSGTTRQADIDSLYVYSTSGVKPLKDSSGSSQQPLNPSTESVSGGTVTFTGYGYGHGVGLPQDSAVEMAKKGFTYDEILQYYYTDITID</sequence>
<dbReference type="InterPro" id="IPR013693">
    <property type="entry name" value="SpoIID/LytB_N"/>
</dbReference>
<dbReference type="NCBIfam" id="TIGR02669">
    <property type="entry name" value="SpoIID_LytB"/>
    <property type="match status" value="1"/>
</dbReference>
<evidence type="ECO:0000256" key="1">
    <source>
        <dbReference type="SAM" id="MobiDB-lite"/>
    </source>
</evidence>
<accession>A0A858BVT1</accession>
<dbReference type="GO" id="GO:0030435">
    <property type="term" value="P:sporulation resulting in formation of a cellular spore"/>
    <property type="evidence" value="ECO:0007669"/>
    <property type="project" value="InterPro"/>
</dbReference>
<dbReference type="PANTHER" id="PTHR30032:SF4">
    <property type="entry name" value="AMIDASE ENHANCER"/>
    <property type="match status" value="1"/>
</dbReference>
<feature type="signal peptide" evidence="2">
    <location>
        <begin position="1"/>
        <end position="26"/>
    </location>
</feature>
<dbReference type="KEGG" id="abut:Ami103574_08115"/>
<protein>
    <submittedName>
        <fullName evidence="4">SpoIID/LytB domain-containing protein</fullName>
    </submittedName>
</protein>
<evidence type="ECO:0000259" key="3">
    <source>
        <dbReference type="Pfam" id="PF08486"/>
    </source>
</evidence>
<dbReference type="RefSeq" id="WP_163066420.1">
    <property type="nucleotide sequence ID" value="NZ_CP048649.1"/>
</dbReference>
<dbReference type="EMBL" id="CP048649">
    <property type="protein sequence ID" value="QIB69289.1"/>
    <property type="molecule type" value="Genomic_DNA"/>
</dbReference>
<dbReference type="PANTHER" id="PTHR30032">
    <property type="entry name" value="N-ACETYLMURAMOYL-L-ALANINE AMIDASE-RELATED"/>
    <property type="match status" value="1"/>
</dbReference>
<feature type="compositionally biased region" description="Polar residues" evidence="1">
    <location>
        <begin position="419"/>
        <end position="429"/>
    </location>
</feature>
<dbReference type="GO" id="GO:0030288">
    <property type="term" value="C:outer membrane-bounded periplasmic space"/>
    <property type="evidence" value="ECO:0007669"/>
    <property type="project" value="TreeGrafter"/>
</dbReference>
<feature type="domain" description="Sporulation stage II protein D amidase enhancer LytB N-terminal" evidence="3">
    <location>
        <begin position="144"/>
        <end position="234"/>
    </location>
</feature>
<dbReference type="Pfam" id="PF08486">
    <property type="entry name" value="SpoIID"/>
    <property type="match status" value="1"/>
</dbReference>
<evidence type="ECO:0000256" key="2">
    <source>
        <dbReference type="SAM" id="SignalP"/>
    </source>
</evidence>
<keyword evidence="5" id="KW-1185">Reference proteome</keyword>